<protein>
    <submittedName>
        <fullName evidence="10">Unannotated protein</fullName>
    </submittedName>
</protein>
<dbReference type="PANTHER" id="PTHR15822">
    <property type="entry name" value="TRAF AND TNF RECEPTOR-ASSOCIATED PROTEIN"/>
    <property type="match status" value="1"/>
</dbReference>
<dbReference type="GO" id="GO:0004518">
    <property type="term" value="F:nuclease activity"/>
    <property type="evidence" value="ECO:0007669"/>
    <property type="project" value="UniProtKB-KW"/>
</dbReference>
<evidence type="ECO:0000256" key="1">
    <source>
        <dbReference type="ARBA" id="ARBA00001936"/>
    </source>
</evidence>
<dbReference type="Pfam" id="PF03372">
    <property type="entry name" value="Exo_endo_phos"/>
    <property type="match status" value="1"/>
</dbReference>
<dbReference type="InterPro" id="IPR036691">
    <property type="entry name" value="Endo/exonu/phosph_ase_sf"/>
</dbReference>
<gene>
    <name evidence="10" type="ORF">UFOPK2806_01184</name>
</gene>
<reference evidence="10" key="1">
    <citation type="submission" date="2020-05" db="EMBL/GenBank/DDBJ databases">
        <authorList>
            <person name="Chiriac C."/>
            <person name="Salcher M."/>
            <person name="Ghai R."/>
            <person name="Kavagutti S V."/>
        </authorList>
    </citation>
    <scope>NUCLEOTIDE SEQUENCE</scope>
</reference>
<feature type="domain" description="Endonuclease/exonuclease/phosphatase" evidence="9">
    <location>
        <begin position="14"/>
        <end position="279"/>
    </location>
</feature>
<dbReference type="GO" id="GO:0005737">
    <property type="term" value="C:cytoplasm"/>
    <property type="evidence" value="ECO:0007669"/>
    <property type="project" value="TreeGrafter"/>
</dbReference>
<comment type="cofactor">
    <cofactor evidence="1">
        <name>Mn(2+)</name>
        <dbReference type="ChEBI" id="CHEBI:29035"/>
    </cofactor>
</comment>
<proteinExistence type="predicted"/>
<evidence type="ECO:0000313" key="10">
    <source>
        <dbReference type="EMBL" id="CAB4753902.1"/>
    </source>
</evidence>
<dbReference type="Gene3D" id="3.60.10.10">
    <property type="entry name" value="Endonuclease/exonuclease/phosphatase"/>
    <property type="match status" value="1"/>
</dbReference>
<evidence type="ECO:0000259" key="9">
    <source>
        <dbReference type="Pfam" id="PF03372"/>
    </source>
</evidence>
<comment type="cofactor">
    <cofactor evidence="2">
        <name>Mg(2+)</name>
        <dbReference type="ChEBI" id="CHEBI:18420"/>
    </cofactor>
</comment>
<evidence type="ECO:0000256" key="6">
    <source>
        <dbReference type="ARBA" id="ARBA00022801"/>
    </source>
</evidence>
<evidence type="ECO:0000256" key="7">
    <source>
        <dbReference type="ARBA" id="ARBA00022842"/>
    </source>
</evidence>
<accession>A0A6J6U2G0</accession>
<dbReference type="PANTHER" id="PTHR15822:SF4">
    <property type="entry name" value="TYROSYL-DNA PHOSPHODIESTERASE 2"/>
    <property type="match status" value="1"/>
</dbReference>
<dbReference type="InterPro" id="IPR051547">
    <property type="entry name" value="TDP2-like"/>
</dbReference>
<evidence type="ECO:0000256" key="2">
    <source>
        <dbReference type="ARBA" id="ARBA00001946"/>
    </source>
</evidence>
<organism evidence="10">
    <name type="scientific">freshwater metagenome</name>
    <dbReference type="NCBI Taxonomy" id="449393"/>
    <lineage>
        <taxon>unclassified sequences</taxon>
        <taxon>metagenomes</taxon>
        <taxon>ecological metagenomes</taxon>
    </lineage>
</organism>
<evidence type="ECO:0000256" key="8">
    <source>
        <dbReference type="ARBA" id="ARBA00023204"/>
    </source>
</evidence>
<sequence length="295" mass="31949">MSAHDALRVLQLNTWNVEGPWPQRLAEVVAQVLRLQPDVICLQEVVSGPDGRSTAHILADELVRASPPAWHVAYAGTPYPEEVLGVPDGALWGVAVLSRWPIEAQHSRLLQDGYPSMWLVLHARTNGLDVFSTHLTPAQHDGVWRERQVLEVDTFVREHRNPGSPLPVILGGDLNAAPESSEIRFLAGLQSLEGRSTYYQDAWAVAGDGGPGHTWDPGNPFAAALHLHPKRVDYVLVGDHFPLNAPSAPGAAPGDGTGKVLHCELVGPNPITGINPSDHHGVFALVAWPQVGRRE</sequence>
<evidence type="ECO:0000256" key="5">
    <source>
        <dbReference type="ARBA" id="ARBA00022763"/>
    </source>
</evidence>
<evidence type="ECO:0000256" key="3">
    <source>
        <dbReference type="ARBA" id="ARBA00022722"/>
    </source>
</evidence>
<name>A0A6J6U2G0_9ZZZZ</name>
<keyword evidence="6" id="KW-0378">Hydrolase</keyword>
<keyword evidence="5" id="KW-0227">DNA damage</keyword>
<dbReference type="GO" id="GO:0016605">
    <property type="term" value="C:PML body"/>
    <property type="evidence" value="ECO:0007669"/>
    <property type="project" value="TreeGrafter"/>
</dbReference>
<dbReference type="GO" id="GO:0070260">
    <property type="term" value="F:5'-tyrosyl-DNA phosphodiesterase activity"/>
    <property type="evidence" value="ECO:0007669"/>
    <property type="project" value="TreeGrafter"/>
</dbReference>
<keyword evidence="3" id="KW-0540">Nuclease</keyword>
<evidence type="ECO:0000256" key="4">
    <source>
        <dbReference type="ARBA" id="ARBA00022723"/>
    </source>
</evidence>
<keyword evidence="7" id="KW-0460">Magnesium</keyword>
<keyword evidence="4" id="KW-0479">Metal-binding</keyword>
<dbReference type="SUPFAM" id="SSF56219">
    <property type="entry name" value="DNase I-like"/>
    <property type="match status" value="1"/>
</dbReference>
<dbReference type="GO" id="GO:0046872">
    <property type="term" value="F:metal ion binding"/>
    <property type="evidence" value="ECO:0007669"/>
    <property type="project" value="UniProtKB-KW"/>
</dbReference>
<dbReference type="AlphaFoldDB" id="A0A6J6U2G0"/>
<keyword evidence="8" id="KW-0234">DNA repair</keyword>
<dbReference type="GO" id="GO:0006302">
    <property type="term" value="P:double-strand break repair"/>
    <property type="evidence" value="ECO:0007669"/>
    <property type="project" value="TreeGrafter"/>
</dbReference>
<dbReference type="GO" id="GO:0003697">
    <property type="term" value="F:single-stranded DNA binding"/>
    <property type="evidence" value="ECO:0007669"/>
    <property type="project" value="TreeGrafter"/>
</dbReference>
<dbReference type="InterPro" id="IPR005135">
    <property type="entry name" value="Endo/exonuclease/phosphatase"/>
</dbReference>
<dbReference type="EMBL" id="CAEZYY010000013">
    <property type="protein sequence ID" value="CAB4753902.1"/>
    <property type="molecule type" value="Genomic_DNA"/>
</dbReference>